<protein>
    <submittedName>
        <fullName evidence="2">Blue-light photoreceptor PHR2</fullName>
    </submittedName>
</protein>
<dbReference type="InterPro" id="IPR036155">
    <property type="entry name" value="Crypto/Photolyase_N_sf"/>
</dbReference>
<dbReference type="PANTHER" id="PTHR11455">
    <property type="entry name" value="CRYPTOCHROME"/>
    <property type="match status" value="1"/>
</dbReference>
<organism evidence="2 3">
    <name type="scientific">Gracilariopsis chorda</name>
    <dbReference type="NCBI Taxonomy" id="448386"/>
    <lineage>
        <taxon>Eukaryota</taxon>
        <taxon>Rhodophyta</taxon>
        <taxon>Florideophyceae</taxon>
        <taxon>Rhodymeniophycidae</taxon>
        <taxon>Gracilariales</taxon>
        <taxon>Gracilariaceae</taxon>
        <taxon>Gracilariopsis</taxon>
    </lineage>
</organism>
<reference evidence="2 3" key="1">
    <citation type="journal article" date="2018" name="Mol. Biol. Evol.">
        <title>Analysis of the draft genome of the red seaweed Gracilariopsis chorda provides insights into genome size evolution in Rhodophyta.</title>
        <authorList>
            <person name="Lee J."/>
            <person name="Yang E.C."/>
            <person name="Graf L."/>
            <person name="Yang J.H."/>
            <person name="Qiu H."/>
            <person name="Zel Zion U."/>
            <person name="Chan C.X."/>
            <person name="Stephens T.G."/>
            <person name="Weber A.P.M."/>
            <person name="Boo G.H."/>
            <person name="Boo S.M."/>
            <person name="Kim K.M."/>
            <person name="Shin Y."/>
            <person name="Jung M."/>
            <person name="Lee S.J."/>
            <person name="Yim H.S."/>
            <person name="Lee J.H."/>
            <person name="Bhattacharya D."/>
            <person name="Yoon H.S."/>
        </authorList>
    </citation>
    <scope>NUCLEOTIDE SEQUENCE [LARGE SCALE GENOMIC DNA]</scope>
    <source>
        <strain evidence="2 3">SKKU-2015</strain>
        <tissue evidence="2">Whole body</tissue>
    </source>
</reference>
<dbReference type="Proteomes" id="UP000247409">
    <property type="component" value="Unassembled WGS sequence"/>
</dbReference>
<dbReference type="InterPro" id="IPR006050">
    <property type="entry name" value="DNA_photolyase_N"/>
</dbReference>
<dbReference type="OrthoDB" id="10481726at2759"/>
<keyword evidence="2" id="KW-0675">Receptor</keyword>
<dbReference type="Gene3D" id="3.40.50.620">
    <property type="entry name" value="HUPs"/>
    <property type="match status" value="1"/>
</dbReference>
<dbReference type="GO" id="GO:0003677">
    <property type="term" value="F:DNA binding"/>
    <property type="evidence" value="ECO:0007669"/>
    <property type="project" value="TreeGrafter"/>
</dbReference>
<feature type="domain" description="Photolyase/cryptochrome alpha/beta" evidence="1">
    <location>
        <begin position="57"/>
        <end position="176"/>
    </location>
</feature>
<sequence>MGAFVAPLALGARTHAPTSSVASRSLPLCASPAPFAQCTPLAAANAPHPDAAAPCSQVVVVWFRSDLRLHDNPCLTGIEDCVVAPLLVLGENAQQASLDAAHDLRDALRRRGCELFVRRAARDVVAAVSHFCSTVRADRLHFSAGVSREQRVLEQRVRREVAAMGTDVTTFWSGGLFSPEQLPFAVQDMPQDCDAFANAVRTVRVDEPLPVPDSFRPVSGVQPGHIPGCIKGCGGEKVALCGLDEYCSGALAKVDGGKLRTSFGGRLEPFLKMGCISPRLLWKRVVADGENSLRRYCAEIELMLLEFRRFMMLKNGVLPA</sequence>
<dbReference type="STRING" id="448386.A0A2V3IZ79"/>
<evidence type="ECO:0000259" key="1">
    <source>
        <dbReference type="PROSITE" id="PS51645"/>
    </source>
</evidence>
<accession>A0A2V3IZ79</accession>
<dbReference type="PROSITE" id="PS51645">
    <property type="entry name" value="PHR_CRY_ALPHA_BETA"/>
    <property type="match status" value="1"/>
</dbReference>
<dbReference type="AlphaFoldDB" id="A0A2V3IZ79"/>
<name>A0A2V3IZ79_9FLOR</name>
<dbReference type="Gene3D" id="1.25.40.80">
    <property type="match status" value="1"/>
</dbReference>
<dbReference type="GO" id="GO:0071949">
    <property type="term" value="F:FAD binding"/>
    <property type="evidence" value="ECO:0007669"/>
    <property type="project" value="TreeGrafter"/>
</dbReference>
<evidence type="ECO:0000313" key="2">
    <source>
        <dbReference type="EMBL" id="PXF46987.1"/>
    </source>
</evidence>
<dbReference type="Pfam" id="PF00875">
    <property type="entry name" value="DNA_photolyase"/>
    <property type="match status" value="1"/>
</dbReference>
<dbReference type="SUPFAM" id="SSF52425">
    <property type="entry name" value="Cryptochrome/photolyase, N-terminal domain"/>
    <property type="match status" value="1"/>
</dbReference>
<dbReference type="EMBL" id="NBIV01000031">
    <property type="protein sequence ID" value="PXF46987.1"/>
    <property type="molecule type" value="Genomic_DNA"/>
</dbReference>
<dbReference type="GO" id="GO:0003904">
    <property type="term" value="F:deoxyribodipyrimidine photo-lyase activity"/>
    <property type="evidence" value="ECO:0007669"/>
    <property type="project" value="TreeGrafter"/>
</dbReference>
<keyword evidence="3" id="KW-1185">Reference proteome</keyword>
<proteinExistence type="predicted"/>
<dbReference type="InterPro" id="IPR002081">
    <property type="entry name" value="Cryptochrome/DNA_photolyase_1"/>
</dbReference>
<gene>
    <name evidence="2" type="ORF">BWQ96_03325</name>
</gene>
<evidence type="ECO:0000313" key="3">
    <source>
        <dbReference type="Proteomes" id="UP000247409"/>
    </source>
</evidence>
<comment type="caution">
    <text evidence="2">The sequence shown here is derived from an EMBL/GenBank/DDBJ whole genome shotgun (WGS) entry which is preliminary data.</text>
</comment>
<dbReference type="InterPro" id="IPR014729">
    <property type="entry name" value="Rossmann-like_a/b/a_fold"/>
</dbReference>